<comment type="subunit">
    <text evidence="3">Monomer.</text>
</comment>
<keyword evidence="7" id="KW-0546">Nucleotide metabolism</keyword>
<reference evidence="10" key="1">
    <citation type="submission" date="2023-08" db="EMBL/GenBank/DDBJ databases">
        <authorList>
            <person name="Alioto T."/>
            <person name="Alioto T."/>
            <person name="Gomez Garrido J."/>
        </authorList>
    </citation>
    <scope>NUCLEOTIDE SEQUENCE</scope>
</reference>
<accession>A0AA36BBK2</accession>
<dbReference type="Pfam" id="PF00962">
    <property type="entry name" value="A_deaminase"/>
    <property type="match status" value="1"/>
</dbReference>
<dbReference type="Gene3D" id="3.20.20.140">
    <property type="entry name" value="Metal-dependent hydrolases"/>
    <property type="match status" value="1"/>
</dbReference>
<evidence type="ECO:0000256" key="2">
    <source>
        <dbReference type="ARBA" id="ARBA00006676"/>
    </source>
</evidence>
<proteinExistence type="inferred from homology"/>
<dbReference type="InterPro" id="IPR006330">
    <property type="entry name" value="Ado/ade_deaminase"/>
</dbReference>
<comment type="cofactor">
    <cofactor evidence="1">
        <name>Zn(2+)</name>
        <dbReference type="ChEBI" id="CHEBI:29105"/>
    </cofactor>
</comment>
<dbReference type="AlphaFoldDB" id="A0AA36BBK2"/>
<evidence type="ECO:0000256" key="5">
    <source>
        <dbReference type="ARBA" id="ARBA00022801"/>
    </source>
</evidence>
<organism evidence="10 11">
    <name type="scientific">Octopus vulgaris</name>
    <name type="common">Common octopus</name>
    <dbReference type="NCBI Taxonomy" id="6645"/>
    <lineage>
        <taxon>Eukaryota</taxon>
        <taxon>Metazoa</taxon>
        <taxon>Spiralia</taxon>
        <taxon>Lophotrochozoa</taxon>
        <taxon>Mollusca</taxon>
        <taxon>Cephalopoda</taxon>
        <taxon>Coleoidea</taxon>
        <taxon>Octopodiformes</taxon>
        <taxon>Octopoda</taxon>
        <taxon>Incirrata</taxon>
        <taxon>Octopodidae</taxon>
        <taxon>Octopus</taxon>
    </lineage>
</organism>
<keyword evidence="6" id="KW-0862">Zinc</keyword>
<dbReference type="Proteomes" id="UP001162480">
    <property type="component" value="Chromosome 12"/>
</dbReference>
<keyword evidence="11" id="KW-1185">Reference proteome</keyword>
<comment type="similarity">
    <text evidence="2">Belongs to the metallo-dependent hydrolases superfamily. Adenosine and AMP deaminases family.</text>
</comment>
<dbReference type="EMBL" id="OX597825">
    <property type="protein sequence ID" value="CAI9731124.1"/>
    <property type="molecule type" value="Genomic_DNA"/>
</dbReference>
<feature type="domain" description="Adenosine deaminase" evidence="9">
    <location>
        <begin position="9"/>
        <end position="336"/>
    </location>
</feature>
<evidence type="ECO:0000259" key="9">
    <source>
        <dbReference type="Pfam" id="PF00962"/>
    </source>
</evidence>
<dbReference type="PANTHER" id="PTHR11409">
    <property type="entry name" value="ADENOSINE DEAMINASE"/>
    <property type="match status" value="1"/>
</dbReference>
<dbReference type="GO" id="GO:0004000">
    <property type="term" value="F:adenosine deaminase activity"/>
    <property type="evidence" value="ECO:0007669"/>
    <property type="project" value="TreeGrafter"/>
</dbReference>
<comment type="catalytic activity">
    <reaction evidence="8">
        <text>N(6)-methyl-AMP + H2O + H(+) = IMP + methylamine</text>
        <dbReference type="Rhea" id="RHEA:16001"/>
        <dbReference type="ChEBI" id="CHEBI:15377"/>
        <dbReference type="ChEBI" id="CHEBI:15378"/>
        <dbReference type="ChEBI" id="CHEBI:58053"/>
        <dbReference type="ChEBI" id="CHEBI:59338"/>
        <dbReference type="ChEBI" id="CHEBI:144842"/>
    </reaction>
    <physiologicalReaction direction="left-to-right" evidence="8">
        <dbReference type="Rhea" id="RHEA:16002"/>
    </physiologicalReaction>
</comment>
<dbReference type="PANTHER" id="PTHR11409:SF42">
    <property type="entry name" value="ADENOSINE DEAMINASE-LIKE PROTEIN"/>
    <property type="match status" value="1"/>
</dbReference>
<dbReference type="GO" id="GO:0046103">
    <property type="term" value="P:inosine biosynthetic process"/>
    <property type="evidence" value="ECO:0007669"/>
    <property type="project" value="TreeGrafter"/>
</dbReference>
<evidence type="ECO:0000313" key="11">
    <source>
        <dbReference type="Proteomes" id="UP001162480"/>
    </source>
</evidence>
<dbReference type="GO" id="GO:0009117">
    <property type="term" value="P:nucleotide metabolic process"/>
    <property type="evidence" value="ECO:0007669"/>
    <property type="project" value="UniProtKB-KW"/>
</dbReference>
<sequence length="346" mass="39251">MDVFCSKLPKIELHAHINAAISQKTLQDVSKEKMLPVEEYQIKSSVYDCEENKNFQRLEKCFDIFKKIHEVTDNEKAIYKVTNDVIHDFCKDNVKYLELRTTPRAEISTGMTRRSYVDSVLAAIKDCKTENIDIDVRLLLSIDRKTNTDIAQEIVSIATELQQNSDGIVLGIDFSGDPKINDARDFIPVLKDAKAHGLKLAVHIAEVQNAPESQQLLLVEPDRIGHGTFLHPNVGGTQEMVELVKSKNIPIECCITSNLKSGTVASTDKHHFGFWYRQNHPVIIATDGAGIFNTYLSKEYSLVAEAFSLTKENVWELSYNSIDYIFANEDTKNKLKLKWKEIKESI</sequence>
<keyword evidence="5" id="KW-0378">Hydrolase</keyword>
<dbReference type="InterPro" id="IPR001365">
    <property type="entry name" value="A_deaminase_dom"/>
</dbReference>
<evidence type="ECO:0000313" key="10">
    <source>
        <dbReference type="EMBL" id="CAI9731124.1"/>
    </source>
</evidence>
<gene>
    <name evidence="10" type="ORF">OCTVUL_1B027039</name>
</gene>
<protein>
    <submittedName>
        <fullName evidence="10">Deaminase isoform X1</fullName>
    </submittedName>
</protein>
<evidence type="ECO:0000256" key="6">
    <source>
        <dbReference type="ARBA" id="ARBA00022833"/>
    </source>
</evidence>
<evidence type="ECO:0000256" key="7">
    <source>
        <dbReference type="ARBA" id="ARBA00023080"/>
    </source>
</evidence>
<evidence type="ECO:0000256" key="8">
    <source>
        <dbReference type="ARBA" id="ARBA00048787"/>
    </source>
</evidence>
<dbReference type="GO" id="GO:0046872">
    <property type="term" value="F:metal ion binding"/>
    <property type="evidence" value="ECO:0007669"/>
    <property type="project" value="UniProtKB-KW"/>
</dbReference>
<evidence type="ECO:0000256" key="3">
    <source>
        <dbReference type="ARBA" id="ARBA00011245"/>
    </source>
</evidence>
<dbReference type="InterPro" id="IPR032466">
    <property type="entry name" value="Metal_Hydrolase"/>
</dbReference>
<evidence type="ECO:0000256" key="1">
    <source>
        <dbReference type="ARBA" id="ARBA00001947"/>
    </source>
</evidence>
<keyword evidence="4" id="KW-0479">Metal-binding</keyword>
<dbReference type="FunFam" id="3.20.20.140:FF:000033">
    <property type="entry name" value="Adenosine deaminase-like protein"/>
    <property type="match status" value="1"/>
</dbReference>
<name>A0AA36BBK2_OCTVU</name>
<dbReference type="GO" id="GO:0006154">
    <property type="term" value="P:adenosine catabolic process"/>
    <property type="evidence" value="ECO:0007669"/>
    <property type="project" value="TreeGrafter"/>
</dbReference>
<dbReference type="CDD" id="cd00443">
    <property type="entry name" value="ADA_AMPD"/>
    <property type="match status" value="1"/>
</dbReference>
<evidence type="ECO:0000256" key="4">
    <source>
        <dbReference type="ARBA" id="ARBA00022723"/>
    </source>
</evidence>
<dbReference type="SUPFAM" id="SSF51556">
    <property type="entry name" value="Metallo-dependent hydrolases"/>
    <property type="match status" value="1"/>
</dbReference>